<evidence type="ECO:0000259" key="8">
    <source>
        <dbReference type="PROSITE" id="PS50102"/>
    </source>
</evidence>
<evidence type="ECO:0000256" key="2">
    <source>
        <dbReference type="ARBA" id="ARBA00022771"/>
    </source>
</evidence>
<dbReference type="Pfam" id="PF25585">
    <property type="entry name" value="zf-CCCH_DUS3L"/>
    <property type="match status" value="1"/>
</dbReference>
<feature type="compositionally biased region" description="Basic and acidic residues" evidence="7">
    <location>
        <begin position="175"/>
        <end position="186"/>
    </location>
</feature>
<sequence length="266" mass="28313">MTETKLYVRNLPWSATEDSLRETFGAHGEPTFVRLCTDRDTGRSRGFGFVSFADEATANKAMGALNGVDMDGRNIAVALAEGRPAGGNQGGRNERQGGGDRVCFSFQKSGSCKFGDSCRFSHGAGAPAGGNSFNNGGGFAKKPCFAFQNNGSCKFGDTCRFAHGDDAAPASNDAAPEKKNPKRVEFNDSDDEEETKAEKAQEEPASEPAAADEDSSDSDSDDSDDEKEEVKKASSKKRDAAESSDDDSSSDSDSDEEEKPKKKAKH</sequence>
<feature type="region of interest" description="Disordered" evidence="7">
    <location>
        <begin position="168"/>
        <end position="266"/>
    </location>
</feature>
<feature type="zinc finger region" description="C3H1-type" evidence="6">
    <location>
        <begin position="138"/>
        <end position="166"/>
    </location>
</feature>
<evidence type="ECO:0000259" key="9">
    <source>
        <dbReference type="PROSITE" id="PS50103"/>
    </source>
</evidence>
<keyword evidence="11" id="KW-1185">Reference proteome</keyword>
<dbReference type="InParanoid" id="A0A2R5GDD3"/>
<dbReference type="PROSITE" id="PS50103">
    <property type="entry name" value="ZF_C3H1"/>
    <property type="match status" value="2"/>
</dbReference>
<dbReference type="GO" id="GO:0008270">
    <property type="term" value="F:zinc ion binding"/>
    <property type="evidence" value="ECO:0007669"/>
    <property type="project" value="UniProtKB-KW"/>
</dbReference>
<evidence type="ECO:0000313" key="11">
    <source>
        <dbReference type="Proteomes" id="UP000241890"/>
    </source>
</evidence>
<dbReference type="CDD" id="cd21608">
    <property type="entry name" value="RRM2_NsCP33_like"/>
    <property type="match status" value="1"/>
</dbReference>
<evidence type="ECO:0000256" key="4">
    <source>
        <dbReference type="ARBA" id="ARBA00022884"/>
    </source>
</evidence>
<dbReference type="InterPro" id="IPR050441">
    <property type="entry name" value="RBM"/>
</dbReference>
<evidence type="ECO:0000256" key="7">
    <source>
        <dbReference type="SAM" id="MobiDB-lite"/>
    </source>
</evidence>
<dbReference type="Pfam" id="PF00642">
    <property type="entry name" value="zf-CCCH"/>
    <property type="match status" value="1"/>
</dbReference>
<name>A0A2R5GDD3_9STRA</name>
<dbReference type="SUPFAM" id="SSF90229">
    <property type="entry name" value="CCCH zinc finger"/>
    <property type="match status" value="2"/>
</dbReference>
<dbReference type="Gene3D" id="3.30.70.330">
    <property type="match status" value="1"/>
</dbReference>
<feature type="compositionally biased region" description="Basic and acidic residues" evidence="7">
    <location>
        <begin position="228"/>
        <end position="241"/>
    </location>
</feature>
<dbReference type="InterPro" id="IPR000504">
    <property type="entry name" value="RRM_dom"/>
</dbReference>
<feature type="compositionally biased region" description="Acidic residues" evidence="7">
    <location>
        <begin position="242"/>
        <end position="257"/>
    </location>
</feature>
<dbReference type="InterPro" id="IPR036855">
    <property type="entry name" value="Znf_CCCH_sf"/>
</dbReference>
<feature type="domain" description="RRM" evidence="8">
    <location>
        <begin position="4"/>
        <end position="82"/>
    </location>
</feature>
<comment type="caution">
    <text evidence="10">The sequence shown here is derived from an EMBL/GenBank/DDBJ whole genome shotgun (WGS) entry which is preliminary data.</text>
</comment>
<evidence type="ECO:0000256" key="5">
    <source>
        <dbReference type="PROSITE-ProRule" id="PRU00176"/>
    </source>
</evidence>
<proteinExistence type="predicted"/>
<keyword evidence="3 6" id="KW-0862">Zinc</keyword>
<dbReference type="SMART" id="SM00360">
    <property type="entry name" value="RRM"/>
    <property type="match status" value="1"/>
</dbReference>
<protein>
    <submittedName>
        <fullName evidence="10">RNA-binding protein, putative</fullName>
    </submittedName>
</protein>
<evidence type="ECO:0000256" key="1">
    <source>
        <dbReference type="ARBA" id="ARBA00022723"/>
    </source>
</evidence>
<dbReference type="PANTHER" id="PTHR48034">
    <property type="entry name" value="TRANSFORMER-2 SEX-DETERMINING PROTEIN-RELATED"/>
    <property type="match status" value="1"/>
</dbReference>
<feature type="zinc finger region" description="C3H1-type" evidence="6">
    <location>
        <begin position="97"/>
        <end position="125"/>
    </location>
</feature>
<keyword evidence="4 5" id="KW-0694">RNA-binding</keyword>
<dbReference type="InterPro" id="IPR035979">
    <property type="entry name" value="RBD_domain_sf"/>
</dbReference>
<dbReference type="InterPro" id="IPR000571">
    <property type="entry name" value="Znf_CCCH"/>
</dbReference>
<dbReference type="Gene3D" id="4.10.1000.10">
    <property type="entry name" value="Zinc finger, CCCH-type"/>
    <property type="match status" value="2"/>
</dbReference>
<keyword evidence="2 6" id="KW-0863">Zinc-finger</keyword>
<organism evidence="10 11">
    <name type="scientific">Hondaea fermentalgiana</name>
    <dbReference type="NCBI Taxonomy" id="2315210"/>
    <lineage>
        <taxon>Eukaryota</taxon>
        <taxon>Sar</taxon>
        <taxon>Stramenopiles</taxon>
        <taxon>Bigyra</taxon>
        <taxon>Labyrinthulomycetes</taxon>
        <taxon>Thraustochytrida</taxon>
        <taxon>Thraustochytriidae</taxon>
        <taxon>Hondaea</taxon>
    </lineage>
</organism>
<dbReference type="InterPro" id="IPR012677">
    <property type="entry name" value="Nucleotide-bd_a/b_plait_sf"/>
</dbReference>
<gene>
    <name evidence="10" type="ORF">FCC1311_051682</name>
</gene>
<dbReference type="SUPFAM" id="SSF54928">
    <property type="entry name" value="RNA-binding domain, RBD"/>
    <property type="match status" value="1"/>
</dbReference>
<feature type="domain" description="C3H1-type" evidence="9">
    <location>
        <begin position="138"/>
        <end position="166"/>
    </location>
</feature>
<accession>A0A2R5GDD3</accession>
<dbReference type="EMBL" id="BEYU01000050">
    <property type="protein sequence ID" value="GBG28947.1"/>
    <property type="molecule type" value="Genomic_DNA"/>
</dbReference>
<evidence type="ECO:0000256" key="3">
    <source>
        <dbReference type="ARBA" id="ARBA00022833"/>
    </source>
</evidence>
<dbReference type="InterPro" id="IPR048289">
    <property type="entry name" value="RRM2_NsCP33-like"/>
</dbReference>
<evidence type="ECO:0000256" key="6">
    <source>
        <dbReference type="PROSITE-ProRule" id="PRU00723"/>
    </source>
</evidence>
<reference evidence="10 11" key="1">
    <citation type="submission" date="2017-12" db="EMBL/GenBank/DDBJ databases">
        <title>Sequencing, de novo assembly and annotation of complete genome of a new Thraustochytrid species, strain FCC1311.</title>
        <authorList>
            <person name="Sedici K."/>
            <person name="Godart F."/>
            <person name="Aiese Cigliano R."/>
            <person name="Sanseverino W."/>
            <person name="Barakat M."/>
            <person name="Ortet P."/>
            <person name="Marechal E."/>
            <person name="Cagnac O."/>
            <person name="Amato A."/>
        </authorList>
    </citation>
    <scope>NUCLEOTIDE SEQUENCE [LARGE SCALE GENOMIC DNA]</scope>
</reference>
<dbReference type="PROSITE" id="PS50102">
    <property type="entry name" value="RRM"/>
    <property type="match status" value="1"/>
</dbReference>
<dbReference type="Proteomes" id="UP000241890">
    <property type="component" value="Unassembled WGS sequence"/>
</dbReference>
<dbReference type="Pfam" id="PF00076">
    <property type="entry name" value="RRM_1"/>
    <property type="match status" value="1"/>
</dbReference>
<dbReference type="AlphaFoldDB" id="A0A2R5GDD3"/>
<dbReference type="OrthoDB" id="439808at2759"/>
<dbReference type="GO" id="GO:0003723">
    <property type="term" value="F:RNA binding"/>
    <property type="evidence" value="ECO:0007669"/>
    <property type="project" value="UniProtKB-UniRule"/>
</dbReference>
<dbReference type="SMART" id="SM00356">
    <property type="entry name" value="ZnF_C3H1"/>
    <property type="match status" value="2"/>
</dbReference>
<feature type="compositionally biased region" description="Acidic residues" evidence="7">
    <location>
        <begin position="210"/>
        <end position="227"/>
    </location>
</feature>
<feature type="domain" description="C3H1-type" evidence="9">
    <location>
        <begin position="97"/>
        <end position="125"/>
    </location>
</feature>
<keyword evidence="1 6" id="KW-0479">Metal-binding</keyword>
<evidence type="ECO:0000313" key="10">
    <source>
        <dbReference type="EMBL" id="GBG28947.1"/>
    </source>
</evidence>